<dbReference type="Proteomes" id="UP001602245">
    <property type="component" value="Unassembled WGS sequence"/>
</dbReference>
<feature type="compositionally biased region" description="Low complexity" evidence="1">
    <location>
        <begin position="42"/>
        <end position="68"/>
    </location>
</feature>
<reference evidence="2 3" key="1">
    <citation type="submission" date="2024-10" db="EMBL/GenBank/DDBJ databases">
        <title>The Natural Products Discovery Center: Release of the First 8490 Sequenced Strains for Exploring Actinobacteria Biosynthetic Diversity.</title>
        <authorList>
            <person name="Kalkreuter E."/>
            <person name="Kautsar S.A."/>
            <person name="Yang D."/>
            <person name="Bader C.D."/>
            <person name="Teijaro C.N."/>
            <person name="Fluegel L."/>
            <person name="Davis C.M."/>
            <person name="Simpson J.R."/>
            <person name="Lauterbach L."/>
            <person name="Steele A.D."/>
            <person name="Gui C."/>
            <person name="Meng S."/>
            <person name="Li G."/>
            <person name="Viehrig K."/>
            <person name="Ye F."/>
            <person name="Su P."/>
            <person name="Kiefer A.F."/>
            <person name="Nichols A."/>
            <person name="Cepeda A.J."/>
            <person name="Yan W."/>
            <person name="Fan B."/>
            <person name="Jiang Y."/>
            <person name="Adhikari A."/>
            <person name="Zheng C.-J."/>
            <person name="Schuster L."/>
            <person name="Cowan T.M."/>
            <person name="Smanski M.J."/>
            <person name="Chevrette M.G."/>
            <person name="De Carvalho L.P.S."/>
            <person name="Shen B."/>
        </authorList>
    </citation>
    <scope>NUCLEOTIDE SEQUENCE [LARGE SCALE GENOMIC DNA]</scope>
    <source>
        <strain evidence="2 3">NPDC000087</strain>
    </source>
</reference>
<name>A0ABW6W954_9ACTN</name>
<dbReference type="RefSeq" id="WP_020511619.1">
    <property type="nucleotide sequence ID" value="NZ_JBIAZU010000002.1"/>
</dbReference>
<evidence type="ECO:0000313" key="2">
    <source>
        <dbReference type="EMBL" id="MFF5289843.1"/>
    </source>
</evidence>
<comment type="caution">
    <text evidence="2">The sequence shown here is derived from an EMBL/GenBank/DDBJ whole genome shotgun (WGS) entry which is preliminary data.</text>
</comment>
<gene>
    <name evidence="2" type="ORF">ACFY35_10405</name>
</gene>
<proteinExistence type="predicted"/>
<feature type="region of interest" description="Disordered" evidence="1">
    <location>
        <begin position="40"/>
        <end position="68"/>
    </location>
</feature>
<protein>
    <submittedName>
        <fullName evidence="2">Uncharacterized protein</fullName>
    </submittedName>
</protein>
<organism evidence="2 3">
    <name type="scientific">Paractinoplanes globisporus</name>
    <dbReference type="NCBI Taxonomy" id="113565"/>
    <lineage>
        <taxon>Bacteria</taxon>
        <taxon>Bacillati</taxon>
        <taxon>Actinomycetota</taxon>
        <taxon>Actinomycetes</taxon>
        <taxon>Micromonosporales</taxon>
        <taxon>Micromonosporaceae</taxon>
        <taxon>Paractinoplanes</taxon>
    </lineage>
</organism>
<accession>A0ABW6W954</accession>
<keyword evidence="3" id="KW-1185">Reference proteome</keyword>
<sequence length="159" mass="17021">MRALSGGNRRLAWLGLTPDPERLLPGQVARLRHAAALGTSEASRAADASQASDAARASRAGDASQAAQADLERAERRRIEQLILHGTSRRWLRYLGELTDLVVAVADGKSPGDPRTAHEVAEVVSHHHRMLIGLPGPGYELAAGQRAALDTALSRLESR</sequence>
<evidence type="ECO:0000256" key="1">
    <source>
        <dbReference type="SAM" id="MobiDB-lite"/>
    </source>
</evidence>
<evidence type="ECO:0000313" key="3">
    <source>
        <dbReference type="Proteomes" id="UP001602245"/>
    </source>
</evidence>
<dbReference type="EMBL" id="JBIAZU010000002">
    <property type="protein sequence ID" value="MFF5289843.1"/>
    <property type="molecule type" value="Genomic_DNA"/>
</dbReference>